<protein>
    <recommendedName>
        <fullName evidence="7">Large ribosomal subunit protein mL54</fullName>
    </recommendedName>
</protein>
<dbReference type="PANTHER" id="PTHR28595:SF1">
    <property type="entry name" value="LARGE RIBOSOMAL SUBUNIT PROTEIN ML54"/>
    <property type="match status" value="1"/>
</dbReference>
<evidence type="ECO:0000313" key="9">
    <source>
        <dbReference type="EMBL" id="KAK8143948.1"/>
    </source>
</evidence>
<dbReference type="GO" id="GO:0005762">
    <property type="term" value="C:mitochondrial large ribosomal subunit"/>
    <property type="evidence" value="ECO:0007669"/>
    <property type="project" value="TreeGrafter"/>
</dbReference>
<keyword evidence="3" id="KW-0689">Ribosomal protein</keyword>
<evidence type="ECO:0000256" key="7">
    <source>
        <dbReference type="ARBA" id="ARBA00035179"/>
    </source>
</evidence>
<accession>A0AAW0RNZ3</accession>
<proteinExistence type="inferred from homology"/>
<organism evidence="9 10">
    <name type="scientific">Beauveria asiatica</name>
    <dbReference type="NCBI Taxonomy" id="1069075"/>
    <lineage>
        <taxon>Eukaryota</taxon>
        <taxon>Fungi</taxon>
        <taxon>Dikarya</taxon>
        <taxon>Ascomycota</taxon>
        <taxon>Pezizomycotina</taxon>
        <taxon>Sordariomycetes</taxon>
        <taxon>Hypocreomycetidae</taxon>
        <taxon>Hypocreales</taxon>
        <taxon>Cordycipitaceae</taxon>
        <taxon>Beauveria</taxon>
    </lineage>
</organism>
<feature type="region of interest" description="Disordered" evidence="8">
    <location>
        <begin position="151"/>
        <end position="175"/>
    </location>
</feature>
<evidence type="ECO:0000313" key="10">
    <source>
        <dbReference type="Proteomes" id="UP001397290"/>
    </source>
</evidence>
<dbReference type="GO" id="GO:0003735">
    <property type="term" value="F:structural constituent of ribosome"/>
    <property type="evidence" value="ECO:0007669"/>
    <property type="project" value="TreeGrafter"/>
</dbReference>
<keyword evidence="5" id="KW-0687">Ribonucleoprotein</keyword>
<comment type="subcellular location">
    <subcellularLocation>
        <location evidence="1">Mitochondrion</location>
    </subcellularLocation>
</comment>
<evidence type="ECO:0000256" key="8">
    <source>
        <dbReference type="SAM" id="MobiDB-lite"/>
    </source>
</evidence>
<keyword evidence="2" id="KW-0809">Transit peptide</keyword>
<dbReference type="Proteomes" id="UP001397290">
    <property type="component" value="Unassembled WGS sequence"/>
</dbReference>
<evidence type="ECO:0000256" key="1">
    <source>
        <dbReference type="ARBA" id="ARBA00004173"/>
    </source>
</evidence>
<reference evidence="9 10" key="1">
    <citation type="submission" date="2020-02" db="EMBL/GenBank/DDBJ databases">
        <title>Comparative genomics of the hypocrealean fungal genus Beauvera.</title>
        <authorList>
            <person name="Showalter D.N."/>
            <person name="Bushley K.E."/>
            <person name="Rehner S.A."/>
        </authorList>
    </citation>
    <scope>NUCLEOTIDE SEQUENCE [LARGE SCALE GENOMIC DNA]</scope>
    <source>
        <strain evidence="9 10">ARSEF4384</strain>
    </source>
</reference>
<name>A0AAW0RNZ3_9HYPO</name>
<comment type="similarity">
    <text evidence="6">Belongs to the mitochondrion-specific ribosomal protein mL54 family.</text>
</comment>
<dbReference type="PANTHER" id="PTHR28595">
    <property type="entry name" value="39S RIBOSOMAL PROTEIN L54, MITOCHONDRIAL"/>
    <property type="match status" value="1"/>
</dbReference>
<dbReference type="InterPro" id="IPR013870">
    <property type="entry name" value="Ribosomal_mL54"/>
</dbReference>
<evidence type="ECO:0000256" key="2">
    <source>
        <dbReference type="ARBA" id="ARBA00022946"/>
    </source>
</evidence>
<dbReference type="Pfam" id="PF08561">
    <property type="entry name" value="Ribosomal_L37"/>
    <property type="match status" value="1"/>
</dbReference>
<dbReference type="AlphaFoldDB" id="A0AAW0RNZ3"/>
<comment type="caution">
    <text evidence="9">The sequence shown here is derived from an EMBL/GenBank/DDBJ whole genome shotgun (WGS) entry which is preliminary data.</text>
</comment>
<evidence type="ECO:0000256" key="6">
    <source>
        <dbReference type="ARBA" id="ARBA00033752"/>
    </source>
</evidence>
<evidence type="ECO:0000256" key="3">
    <source>
        <dbReference type="ARBA" id="ARBA00022980"/>
    </source>
</evidence>
<keyword evidence="4" id="KW-0496">Mitochondrion</keyword>
<evidence type="ECO:0000256" key="4">
    <source>
        <dbReference type="ARBA" id="ARBA00023128"/>
    </source>
</evidence>
<dbReference type="EMBL" id="JAAHCF010000444">
    <property type="protein sequence ID" value="KAK8143948.1"/>
    <property type="molecule type" value="Genomic_DNA"/>
</dbReference>
<sequence>MPTPESEMFKAQKPTVAPTFNGVDFDDTKAYKAAEDALIREQWVGAMMTRLVGEELGKCYIKNGNNHLEKCGDLREKYLELLAANKIKGTRFLQQNYLEKKDEDMDIAAKRFSQPPFAMFCTRCLRTAVVRRQFPVARRQFSVAPFLRSASEPSLSTPTTAAGEPAPEKAAPRSSCREGTILTGLNYTKGGSDPVAKKDDEYPEWLWSCLDVTKKSAEGEDDTLGDEFSKSKKQRRLAAKLKKATEAELLASGNLEALQPKIPLQQQSINLPGEENGTLADNLAAAEKRQELKLAMRKERKAKIKESNYLKSM</sequence>
<keyword evidence="10" id="KW-1185">Reference proteome</keyword>
<evidence type="ECO:0000256" key="5">
    <source>
        <dbReference type="ARBA" id="ARBA00023274"/>
    </source>
</evidence>
<gene>
    <name evidence="9" type="ORF">G3M48_006518</name>
</gene>